<evidence type="ECO:0000313" key="2">
    <source>
        <dbReference type="Proteomes" id="UP000240883"/>
    </source>
</evidence>
<proteinExistence type="predicted"/>
<dbReference type="Proteomes" id="UP000240883">
    <property type="component" value="Unassembled WGS sequence"/>
</dbReference>
<dbReference type="Gene3D" id="3.30.530.20">
    <property type="match status" value="1"/>
</dbReference>
<organism evidence="1 2">
    <name type="scientific">Corynespora cassiicola Philippines</name>
    <dbReference type="NCBI Taxonomy" id="1448308"/>
    <lineage>
        <taxon>Eukaryota</taxon>
        <taxon>Fungi</taxon>
        <taxon>Dikarya</taxon>
        <taxon>Ascomycota</taxon>
        <taxon>Pezizomycotina</taxon>
        <taxon>Dothideomycetes</taxon>
        <taxon>Pleosporomycetidae</taxon>
        <taxon>Pleosporales</taxon>
        <taxon>Corynesporascaceae</taxon>
        <taxon>Corynespora</taxon>
    </lineage>
</organism>
<keyword evidence="2" id="KW-1185">Reference proteome</keyword>
<reference evidence="1 2" key="1">
    <citation type="journal article" date="2018" name="Front. Microbiol.">
        <title>Genome-Wide Analysis of Corynespora cassiicola Leaf Fall Disease Putative Effectors.</title>
        <authorList>
            <person name="Lopez D."/>
            <person name="Ribeiro S."/>
            <person name="Label P."/>
            <person name="Fumanal B."/>
            <person name="Venisse J.S."/>
            <person name="Kohler A."/>
            <person name="de Oliveira R.R."/>
            <person name="Labutti K."/>
            <person name="Lipzen A."/>
            <person name="Lail K."/>
            <person name="Bauer D."/>
            <person name="Ohm R.A."/>
            <person name="Barry K.W."/>
            <person name="Spatafora J."/>
            <person name="Grigoriev I.V."/>
            <person name="Martin F.M."/>
            <person name="Pujade-Renaud V."/>
        </authorList>
    </citation>
    <scope>NUCLEOTIDE SEQUENCE [LARGE SCALE GENOMIC DNA]</scope>
    <source>
        <strain evidence="1 2">Philippines</strain>
    </source>
</reference>
<name>A0A2T2NZ58_CORCC</name>
<gene>
    <name evidence="1" type="ORF">BS50DRAFT_570225</name>
</gene>
<accession>A0A2T2NZ58</accession>
<dbReference type="OrthoDB" id="2586183at2759"/>
<sequence length="182" mass="20304">MTTHGTAPSIIWPAKYLPGTTDNFVSNEAIALSVSATKIWSYLVNPTKWPTYYSNASQITPPDDSDTHDLIRSTKFSFSTFGFPPLACECTESVPPAANGQVGRLAWRAWQDSDKEEERLEVYHAWLIEDLEDGRVRVLTQESQIGVPARQLAETRPDPMLNGHQQWLDGLIKVARGGDNDD</sequence>
<dbReference type="InterPro" id="IPR023393">
    <property type="entry name" value="START-like_dom_sf"/>
</dbReference>
<dbReference type="AlphaFoldDB" id="A0A2T2NZ58"/>
<evidence type="ECO:0000313" key="1">
    <source>
        <dbReference type="EMBL" id="PSN70702.1"/>
    </source>
</evidence>
<dbReference type="EMBL" id="KZ678131">
    <property type="protein sequence ID" value="PSN70702.1"/>
    <property type="molecule type" value="Genomic_DNA"/>
</dbReference>
<protein>
    <submittedName>
        <fullName evidence="1">Uncharacterized protein</fullName>
    </submittedName>
</protein>
<dbReference type="SUPFAM" id="SSF55961">
    <property type="entry name" value="Bet v1-like"/>
    <property type="match status" value="1"/>
</dbReference>